<reference evidence="2 3" key="1">
    <citation type="submission" date="2017-03" db="EMBL/GenBank/DDBJ databases">
        <authorList>
            <person name="Afonso C.L."/>
            <person name="Miller P.J."/>
            <person name="Scott M.A."/>
            <person name="Spackman E."/>
            <person name="Goraichik I."/>
            <person name="Dimitrov K.M."/>
            <person name="Suarez D.L."/>
            <person name="Swayne D.E."/>
        </authorList>
    </citation>
    <scope>NUCLEOTIDE SEQUENCE [LARGE SCALE GENOMIC DNA]</scope>
    <source>
        <strain evidence="2 3">CECT 7639</strain>
    </source>
</reference>
<dbReference type="SUPFAM" id="SSF50249">
    <property type="entry name" value="Nucleic acid-binding proteins"/>
    <property type="match status" value="1"/>
</dbReference>
<dbReference type="EMBL" id="FWFO01000001">
    <property type="protein sequence ID" value="SLN25284.1"/>
    <property type="molecule type" value="Genomic_DNA"/>
</dbReference>
<dbReference type="RefSeq" id="WP_085794536.1">
    <property type="nucleotide sequence ID" value="NZ_FWFO01000001.1"/>
</dbReference>
<dbReference type="Pfam" id="PF01796">
    <property type="entry name" value="OB_ChsH2_C"/>
    <property type="match status" value="1"/>
</dbReference>
<organism evidence="2 3">
    <name type="scientific">Falsiruegeria litorea R37</name>
    <dbReference type="NCBI Taxonomy" id="1200284"/>
    <lineage>
        <taxon>Bacteria</taxon>
        <taxon>Pseudomonadati</taxon>
        <taxon>Pseudomonadota</taxon>
        <taxon>Alphaproteobacteria</taxon>
        <taxon>Rhodobacterales</taxon>
        <taxon>Roseobacteraceae</taxon>
        <taxon>Falsiruegeria</taxon>
    </lineage>
</organism>
<evidence type="ECO:0000259" key="1">
    <source>
        <dbReference type="Pfam" id="PF01796"/>
    </source>
</evidence>
<dbReference type="InterPro" id="IPR052513">
    <property type="entry name" value="Thioester_dehydratase-like"/>
</dbReference>
<dbReference type="InterPro" id="IPR002878">
    <property type="entry name" value="ChsH2_C"/>
</dbReference>
<accession>A0A1Y5RV88</accession>
<dbReference type="PANTHER" id="PTHR34075">
    <property type="entry name" value="BLR3430 PROTEIN"/>
    <property type="match status" value="1"/>
</dbReference>
<dbReference type="Proteomes" id="UP000193077">
    <property type="component" value="Unassembled WGS sequence"/>
</dbReference>
<evidence type="ECO:0000313" key="3">
    <source>
        <dbReference type="Proteomes" id="UP000193077"/>
    </source>
</evidence>
<dbReference type="PANTHER" id="PTHR34075:SF5">
    <property type="entry name" value="BLR3430 PROTEIN"/>
    <property type="match status" value="1"/>
</dbReference>
<sequence length="136" mass="14546">MTDFALPEASPQADAAFRAGLAAGKFLIQRSTTTGAYNFYPRALSPTTGADDLEWVEASGKGTVYASTIIRRPAKYGGDINNVLVDLDEGPRLFTRIIDCDNEAIEIGMKVQAVVMTPDFGPNAKSGEPAVFFKPA</sequence>
<keyword evidence="3" id="KW-1185">Reference proteome</keyword>
<feature type="domain" description="ChsH2 C-terminal OB-fold" evidence="1">
    <location>
        <begin position="55"/>
        <end position="115"/>
    </location>
</feature>
<dbReference type="OrthoDB" id="3182121at2"/>
<name>A0A1Y5RV88_9RHOB</name>
<gene>
    <name evidence="2" type="ORF">TRL7639_00862</name>
</gene>
<dbReference type="AlphaFoldDB" id="A0A1Y5RV88"/>
<protein>
    <recommendedName>
        <fullName evidence="1">ChsH2 C-terminal OB-fold domain-containing protein</fullName>
    </recommendedName>
</protein>
<proteinExistence type="predicted"/>
<dbReference type="InterPro" id="IPR012340">
    <property type="entry name" value="NA-bd_OB-fold"/>
</dbReference>
<evidence type="ECO:0000313" key="2">
    <source>
        <dbReference type="EMBL" id="SLN25284.1"/>
    </source>
</evidence>